<organism evidence="1 2">
    <name type="scientific">Candidatus Fonsibacter lacus</name>
    <dbReference type="NCBI Taxonomy" id="2576439"/>
    <lineage>
        <taxon>Bacteria</taxon>
        <taxon>Pseudomonadati</taxon>
        <taxon>Pseudomonadota</taxon>
        <taxon>Alphaproteobacteria</taxon>
        <taxon>Candidatus Pelagibacterales</taxon>
        <taxon>Candidatus Pelagibacterales incertae sedis</taxon>
        <taxon>Candidatus Fonsibacter</taxon>
    </lineage>
</organism>
<reference evidence="1" key="1">
    <citation type="submission" date="2018-10" db="EMBL/GenBank/DDBJ databases">
        <title>Iterative Subtractive Binning of Freshwater Chronoseries Metagenomes Recovers Nearly Complete Genomes from over Four Hundred Novel Species.</title>
        <authorList>
            <person name="Rodriguez-R L.M."/>
            <person name="Tsementzi D."/>
            <person name="Luo C."/>
            <person name="Konstantinidis K.T."/>
        </authorList>
    </citation>
    <scope>NUCLEOTIDE SEQUENCE</scope>
    <source>
        <strain evidence="1">WB7_6_001</strain>
    </source>
</reference>
<dbReference type="AlphaFoldDB" id="A0A964XS70"/>
<name>A0A964XS70_9PROT</name>
<dbReference type="EMBL" id="RGET01000174">
    <property type="protein sequence ID" value="NBN88576.1"/>
    <property type="molecule type" value="Genomic_DNA"/>
</dbReference>
<evidence type="ECO:0000313" key="1">
    <source>
        <dbReference type="EMBL" id="NBN88576.1"/>
    </source>
</evidence>
<evidence type="ECO:0000313" key="2">
    <source>
        <dbReference type="Proteomes" id="UP000713222"/>
    </source>
</evidence>
<dbReference type="Proteomes" id="UP000713222">
    <property type="component" value="Unassembled WGS sequence"/>
</dbReference>
<accession>A0A964XS70</accession>
<sequence>MQDQANMALAPGQTYIPGIGTFGTNSTIGGQSATNVTINMPAGSSGDDVVRAMQRWSRDNGAIPVNTTTSIRR</sequence>
<protein>
    <submittedName>
        <fullName evidence="1">Uncharacterized protein</fullName>
    </submittedName>
</protein>
<proteinExistence type="predicted"/>
<comment type="caution">
    <text evidence="1">The sequence shown here is derived from an EMBL/GenBank/DDBJ whole genome shotgun (WGS) entry which is preliminary data.</text>
</comment>
<gene>
    <name evidence="1" type="ORF">EBV32_05775</name>
</gene>